<comment type="caution">
    <text evidence="2">The sequence shown here is derived from an EMBL/GenBank/DDBJ whole genome shotgun (WGS) entry which is preliminary data.</text>
</comment>
<reference evidence="2 3" key="1">
    <citation type="submission" date="2019-01" db="EMBL/GenBank/DDBJ databases">
        <authorList>
            <person name="Chen W.-M."/>
        </authorList>
    </citation>
    <scope>NUCLEOTIDE SEQUENCE [LARGE SCALE GENOMIC DNA]</scope>
    <source>
        <strain evidence="2 3">FSY-15</strain>
    </source>
</reference>
<protein>
    <recommendedName>
        <fullName evidence="1">GIY-YIG catalytic domain-containing protein</fullName>
    </recommendedName>
</protein>
<dbReference type="Pfam" id="PF20815">
    <property type="entry name" value="GIY_YIG_2"/>
    <property type="match status" value="1"/>
</dbReference>
<accession>A0A437PS29</accession>
<evidence type="ECO:0000313" key="3">
    <source>
        <dbReference type="Proteomes" id="UP000282832"/>
    </source>
</evidence>
<sequence length="213" mass="24307">MKVDLNPNNVIEFLKAELKSENSFIPETANIPLKLSKGIYFWFMKPEGYKALSSYIEVIPLENSFSILIDDLSYDLVYLGTAGTGKNGRSNLTERLSWHIGQKHSSAAIISGTISTFRKGLGSLLSNDLIEGNTEFLVNEFMKDYLKVFYVEYSLNINQIYNDEIILLKSLKPILNLNHNPNALKSSIDNTTLRYKDRRQKVDKSTIFRLKNN</sequence>
<name>A0A437PS29_9BACT</name>
<dbReference type="EMBL" id="SACY01000003">
    <property type="protein sequence ID" value="RVU25061.1"/>
    <property type="molecule type" value="Genomic_DNA"/>
</dbReference>
<feature type="domain" description="GIY-YIG catalytic" evidence="1">
    <location>
        <begin position="38"/>
        <end position="198"/>
    </location>
</feature>
<dbReference type="InterPro" id="IPR049311">
    <property type="entry name" value="GIY_YIG_cat"/>
</dbReference>
<dbReference type="RefSeq" id="WP_127804369.1">
    <property type="nucleotide sequence ID" value="NZ_SACY01000003.1"/>
</dbReference>
<proteinExistence type="predicted"/>
<dbReference type="Proteomes" id="UP000282832">
    <property type="component" value="Unassembled WGS sequence"/>
</dbReference>
<dbReference type="AlphaFoldDB" id="A0A437PS29"/>
<evidence type="ECO:0000259" key="1">
    <source>
        <dbReference type="Pfam" id="PF20815"/>
    </source>
</evidence>
<evidence type="ECO:0000313" key="2">
    <source>
        <dbReference type="EMBL" id="RVU25061.1"/>
    </source>
</evidence>
<keyword evidence="3" id="KW-1185">Reference proteome</keyword>
<gene>
    <name evidence="2" type="ORF">EOJ36_08635</name>
</gene>
<organism evidence="2 3">
    <name type="scientific">Sandaracinomonas limnophila</name>
    <dbReference type="NCBI Taxonomy" id="1862386"/>
    <lineage>
        <taxon>Bacteria</taxon>
        <taxon>Pseudomonadati</taxon>
        <taxon>Bacteroidota</taxon>
        <taxon>Cytophagia</taxon>
        <taxon>Cytophagales</taxon>
        <taxon>Flectobacillaceae</taxon>
        <taxon>Sandaracinomonas</taxon>
    </lineage>
</organism>